<dbReference type="GO" id="GO:0008986">
    <property type="term" value="F:pyruvate, water dikinase activity"/>
    <property type="evidence" value="ECO:0007669"/>
    <property type="project" value="InterPro"/>
</dbReference>
<evidence type="ECO:0000256" key="3">
    <source>
        <dbReference type="ARBA" id="ARBA00022840"/>
    </source>
</evidence>
<evidence type="ECO:0000313" key="5">
    <source>
        <dbReference type="EMBL" id="OGE90043.1"/>
    </source>
</evidence>
<dbReference type="SUPFAM" id="SSF52009">
    <property type="entry name" value="Phosphohistidine domain"/>
    <property type="match status" value="1"/>
</dbReference>
<protein>
    <recommendedName>
        <fullName evidence="4">PEP-utilising enzyme mobile domain-containing protein</fullName>
    </recommendedName>
</protein>
<name>A0A1F5PJC0_9BACT</name>
<evidence type="ECO:0000256" key="2">
    <source>
        <dbReference type="ARBA" id="ARBA00022741"/>
    </source>
</evidence>
<dbReference type="PANTHER" id="PTHR43030">
    <property type="entry name" value="PHOSPHOENOLPYRUVATE SYNTHASE"/>
    <property type="match status" value="1"/>
</dbReference>
<evidence type="ECO:0000256" key="1">
    <source>
        <dbReference type="ARBA" id="ARBA00007837"/>
    </source>
</evidence>
<accession>A0A1F5PJC0</accession>
<evidence type="ECO:0000313" key="6">
    <source>
        <dbReference type="Proteomes" id="UP000177682"/>
    </source>
</evidence>
<dbReference type="PROSITE" id="PS00370">
    <property type="entry name" value="PEP_ENZYMES_PHOS_SITE"/>
    <property type="match status" value="1"/>
</dbReference>
<proteinExistence type="inferred from homology"/>
<dbReference type="InterPro" id="IPR008279">
    <property type="entry name" value="PEP-util_enz_mobile_dom"/>
</dbReference>
<gene>
    <name evidence="5" type="ORF">A3E29_02950</name>
</gene>
<dbReference type="InterPro" id="IPR006319">
    <property type="entry name" value="PEP_synth"/>
</dbReference>
<dbReference type="AlphaFoldDB" id="A0A1F5PJC0"/>
<reference evidence="5 6" key="1">
    <citation type="journal article" date="2016" name="Nat. Commun.">
        <title>Thousands of microbial genomes shed light on interconnected biogeochemical processes in an aquifer system.</title>
        <authorList>
            <person name="Anantharaman K."/>
            <person name="Brown C.T."/>
            <person name="Hug L.A."/>
            <person name="Sharon I."/>
            <person name="Castelle C.J."/>
            <person name="Probst A.J."/>
            <person name="Thomas B.C."/>
            <person name="Singh A."/>
            <person name="Wilkins M.J."/>
            <person name="Karaoz U."/>
            <person name="Brodie E.L."/>
            <person name="Williams K.H."/>
            <person name="Hubbard S.S."/>
            <person name="Banfield J.F."/>
        </authorList>
    </citation>
    <scope>NUCLEOTIDE SEQUENCE [LARGE SCALE GENOMIC DNA]</scope>
</reference>
<dbReference type="Proteomes" id="UP000177682">
    <property type="component" value="Unassembled WGS sequence"/>
</dbReference>
<sequence length="492" mass="56475">MNITVADMKKIKWEVLEENEPISLYPCLYPGWSGIIERISKILGKAQRNNLNLHRKNNGIIFVDHKEWKELGAHTLRKILKNPKWGTQLIADILQYADALTEFSSKIYSQNLKKLSLIELYQLYKTYLEKETELYDYATPPVYLDLYKPHLTNYLVAYLDNLARRNNFSKRGKELFALLTIPRQLSKVQLEEKALLRLAAGRPDKNLLKQHADQFRYMGYNFEGPAFPDSYFAQRVAQARRDKLSPQQQIKIMTREKIAAAQEERKLIRRLKIDKKYQVLLAITKGLIYSKEYRKMSLVESYYQIEPLYKELARRFGLSLAEIRNCLLTEIELMAKGKIKRPKDLAARMKGFIFVVLDGQLPGEVIVDHRLGQMKEYLLKTEDFSEVNSFHGQAASLGKARGRVKIISTIKDLKKMRKGDILVSQMTNPDLVPAMKLAAAIVTDLGGITSHAAIVSRELRKPCVIGTKIATKVLKDGDMIEVDANNATVKKL</sequence>
<comment type="caution">
    <text evidence="5">The sequence shown here is derived from an EMBL/GenBank/DDBJ whole genome shotgun (WGS) entry which is preliminary data.</text>
</comment>
<evidence type="ECO:0000259" key="4">
    <source>
        <dbReference type="Pfam" id="PF00391"/>
    </source>
</evidence>
<feature type="domain" description="PEP-utilising enzyme mobile" evidence="4">
    <location>
        <begin position="417"/>
        <end position="486"/>
    </location>
</feature>
<dbReference type="GO" id="GO:0005524">
    <property type="term" value="F:ATP binding"/>
    <property type="evidence" value="ECO:0007669"/>
    <property type="project" value="UniProtKB-KW"/>
</dbReference>
<organism evidence="5 6">
    <name type="scientific">Candidatus Doudnabacteria bacterium RIFCSPHIGHO2_12_FULL_48_16</name>
    <dbReference type="NCBI Taxonomy" id="1817838"/>
    <lineage>
        <taxon>Bacteria</taxon>
        <taxon>Candidatus Doudnaibacteriota</taxon>
    </lineage>
</organism>
<dbReference type="InterPro" id="IPR018274">
    <property type="entry name" value="PEP_util_AS"/>
</dbReference>
<dbReference type="Pfam" id="PF00391">
    <property type="entry name" value="PEP-utilizers"/>
    <property type="match status" value="1"/>
</dbReference>
<dbReference type="PANTHER" id="PTHR43030:SF1">
    <property type="entry name" value="PHOSPHOENOLPYRUVATE SYNTHASE"/>
    <property type="match status" value="1"/>
</dbReference>
<keyword evidence="2" id="KW-0547">Nucleotide-binding</keyword>
<dbReference type="InterPro" id="IPR036637">
    <property type="entry name" value="Phosphohistidine_dom_sf"/>
</dbReference>
<dbReference type="Gene3D" id="3.50.30.10">
    <property type="entry name" value="Phosphohistidine domain"/>
    <property type="match status" value="1"/>
</dbReference>
<comment type="similarity">
    <text evidence="1">Belongs to the PEP-utilizing enzyme family.</text>
</comment>
<keyword evidence="3" id="KW-0067">ATP-binding</keyword>
<dbReference type="EMBL" id="MFEY01000007">
    <property type="protein sequence ID" value="OGE90043.1"/>
    <property type="molecule type" value="Genomic_DNA"/>
</dbReference>